<name>A0A2R8AB45_9RHOB</name>
<dbReference type="AlphaFoldDB" id="A0A2R8AB45"/>
<dbReference type="RefSeq" id="WP_162844948.1">
    <property type="nucleotide sequence ID" value="NZ_OMKW01000002.1"/>
</dbReference>
<protein>
    <recommendedName>
        <fullName evidence="1">Peptidoglycan binding-like domain-containing protein</fullName>
    </recommendedName>
</protein>
<dbReference type="EMBL" id="OMKW01000002">
    <property type="protein sequence ID" value="SPF29270.1"/>
    <property type="molecule type" value="Genomic_DNA"/>
</dbReference>
<evidence type="ECO:0000313" key="2">
    <source>
        <dbReference type="EMBL" id="SPF29270.1"/>
    </source>
</evidence>
<dbReference type="Gene3D" id="1.10.101.10">
    <property type="entry name" value="PGBD-like superfamily/PGBD"/>
    <property type="match status" value="1"/>
</dbReference>
<dbReference type="InterPro" id="IPR036366">
    <property type="entry name" value="PGBDSf"/>
</dbReference>
<keyword evidence="3" id="KW-1185">Reference proteome</keyword>
<evidence type="ECO:0000259" key="1">
    <source>
        <dbReference type="Pfam" id="PF01471"/>
    </source>
</evidence>
<dbReference type="SUPFAM" id="SSF47090">
    <property type="entry name" value="PGBD-like"/>
    <property type="match status" value="1"/>
</dbReference>
<dbReference type="Pfam" id="PF01471">
    <property type="entry name" value="PG_binding_1"/>
    <property type="match status" value="1"/>
</dbReference>
<evidence type="ECO:0000313" key="3">
    <source>
        <dbReference type="Proteomes" id="UP000244932"/>
    </source>
</evidence>
<dbReference type="InterPro" id="IPR036365">
    <property type="entry name" value="PGBD-like_sf"/>
</dbReference>
<dbReference type="InterPro" id="IPR002477">
    <property type="entry name" value="Peptidoglycan-bd-like"/>
</dbReference>
<organism evidence="2 3">
    <name type="scientific">Pontivivens insulae</name>
    <dbReference type="NCBI Taxonomy" id="1639689"/>
    <lineage>
        <taxon>Bacteria</taxon>
        <taxon>Pseudomonadati</taxon>
        <taxon>Pseudomonadota</taxon>
        <taxon>Alphaproteobacteria</taxon>
        <taxon>Rhodobacterales</taxon>
        <taxon>Paracoccaceae</taxon>
        <taxon>Pontivivens</taxon>
    </lineage>
</organism>
<feature type="domain" description="Peptidoglycan binding-like" evidence="1">
    <location>
        <begin position="294"/>
        <end position="331"/>
    </location>
</feature>
<dbReference type="Proteomes" id="UP000244932">
    <property type="component" value="Unassembled WGS sequence"/>
</dbReference>
<sequence length="349" mass="37849">MKFGTTFTIGTVAVLLSGCVQSVERSLPEPVVITEPATPVAPVPAPVDLTAGPPNAIPGQCYAQATRPARFDTVSRQVVDRPATETISVIPPTYRTETVPVVIEEAYTRVETIPAVYETVMETVVIEPARERTITVPAEFTTVTESVPVRPSYRSWVVTGRILATGTSSQGGTVIGNRTLSDGTIEALIEFPPEFETVTREELVRPETTRIETIPAVTREVPRRIVVEPARTVEVVVPAVTRDVERTVIATAERIERTPVPATFRTVEDQVEVLPASSEWVTVLCDTAQTATVVRALQRGLAERGYYNGAVDGIIGNRTMRAVRAYQLDLGYDTPAITLIGLQNLGIVS</sequence>
<proteinExistence type="predicted"/>
<accession>A0A2R8AB45</accession>
<dbReference type="PROSITE" id="PS51257">
    <property type="entry name" value="PROKAR_LIPOPROTEIN"/>
    <property type="match status" value="1"/>
</dbReference>
<gene>
    <name evidence="2" type="ORF">POI8812_01577</name>
</gene>
<reference evidence="2 3" key="1">
    <citation type="submission" date="2018-03" db="EMBL/GenBank/DDBJ databases">
        <authorList>
            <person name="Keele B.F."/>
        </authorList>
    </citation>
    <scope>NUCLEOTIDE SEQUENCE [LARGE SCALE GENOMIC DNA]</scope>
    <source>
        <strain evidence="2 3">CeCT 8812</strain>
    </source>
</reference>